<reference evidence="3" key="1">
    <citation type="journal article" date="2019" name="Int. J. Syst. Evol. Microbiol.">
        <title>The Global Catalogue of Microorganisms (GCM) 10K type strain sequencing project: providing services to taxonomists for standard genome sequencing and annotation.</title>
        <authorList>
            <consortium name="The Broad Institute Genomics Platform"/>
            <consortium name="The Broad Institute Genome Sequencing Center for Infectious Disease"/>
            <person name="Wu L."/>
            <person name="Ma J."/>
        </authorList>
    </citation>
    <scope>NUCLEOTIDE SEQUENCE [LARGE SCALE GENOMIC DNA]</scope>
    <source>
        <strain evidence="3">JCM 18715</strain>
    </source>
</reference>
<keyword evidence="1" id="KW-0472">Membrane</keyword>
<feature type="transmembrane region" description="Helical" evidence="1">
    <location>
        <begin position="90"/>
        <end position="108"/>
    </location>
</feature>
<dbReference type="Proteomes" id="UP001500547">
    <property type="component" value="Unassembled WGS sequence"/>
</dbReference>
<evidence type="ECO:0000313" key="3">
    <source>
        <dbReference type="Proteomes" id="UP001500547"/>
    </source>
</evidence>
<comment type="caution">
    <text evidence="2">The sequence shown here is derived from an EMBL/GenBank/DDBJ whole genome shotgun (WGS) entry which is preliminary data.</text>
</comment>
<keyword evidence="1" id="KW-0812">Transmembrane</keyword>
<evidence type="ECO:0000313" key="2">
    <source>
        <dbReference type="EMBL" id="GAA5170012.1"/>
    </source>
</evidence>
<accession>A0ABP9R0A8</accession>
<dbReference type="EMBL" id="BAABLD010000015">
    <property type="protein sequence ID" value="GAA5170012.1"/>
    <property type="molecule type" value="Genomic_DNA"/>
</dbReference>
<protein>
    <submittedName>
        <fullName evidence="2">Uncharacterized protein</fullName>
    </submittedName>
</protein>
<dbReference type="RefSeq" id="WP_345534144.1">
    <property type="nucleotide sequence ID" value="NZ_BAABLD010000015.1"/>
</dbReference>
<sequence length="109" mass="12132">MQKLPPYVFSFPPPRSRVSHVAGFWLALCFVTPLKELAGLDYSKVIPFWHRAPISILATIGMMFLLWGLFGAVDAAMDNFTSQYAPNAKRIWHCVLLCSCIAAIGLMVS</sequence>
<gene>
    <name evidence="2" type="ORF">GCM10025770_32330</name>
</gene>
<keyword evidence="3" id="KW-1185">Reference proteome</keyword>
<name>A0ABP9R0A8_9RHOO</name>
<feature type="transmembrane region" description="Helical" evidence="1">
    <location>
        <begin position="52"/>
        <end position="70"/>
    </location>
</feature>
<keyword evidence="1" id="KW-1133">Transmembrane helix</keyword>
<organism evidence="2 3">
    <name type="scientific">Viridibacterium curvum</name>
    <dbReference type="NCBI Taxonomy" id="1101404"/>
    <lineage>
        <taxon>Bacteria</taxon>
        <taxon>Pseudomonadati</taxon>
        <taxon>Pseudomonadota</taxon>
        <taxon>Betaproteobacteria</taxon>
        <taxon>Rhodocyclales</taxon>
        <taxon>Rhodocyclaceae</taxon>
        <taxon>Viridibacterium</taxon>
    </lineage>
</organism>
<proteinExistence type="predicted"/>
<evidence type="ECO:0000256" key="1">
    <source>
        <dbReference type="SAM" id="Phobius"/>
    </source>
</evidence>